<reference evidence="2 3" key="1">
    <citation type="journal article" date="2018" name="Plant Biotechnol. Rep.">
        <title>Diversity and antifungal activity of endophytic bacteria associated with Panax ginseng seedlings.</title>
        <authorList>
            <person name="Park J.M."/>
            <person name="Hong C.E."/>
            <person name="Jo S.H."/>
        </authorList>
    </citation>
    <scope>NUCLEOTIDE SEQUENCE [LARGE SCALE GENOMIC DNA]</scope>
    <source>
        <strain evidence="2 3">PgKB20</strain>
    </source>
</reference>
<gene>
    <name evidence="2" type="ORF">FX981_01878</name>
</gene>
<dbReference type="GeneID" id="61768654"/>
<dbReference type="RefSeq" id="WP_149126174.1">
    <property type="nucleotide sequence ID" value="NZ_CP043404.1"/>
</dbReference>
<dbReference type="Proteomes" id="UP000325032">
    <property type="component" value="Chromosome"/>
</dbReference>
<keyword evidence="1" id="KW-0175">Coiled coil</keyword>
<organism evidence="2 3">
    <name type="scientific">Bacillus safensis</name>
    <dbReference type="NCBI Taxonomy" id="561879"/>
    <lineage>
        <taxon>Bacteria</taxon>
        <taxon>Bacillati</taxon>
        <taxon>Bacillota</taxon>
        <taxon>Bacilli</taxon>
        <taxon>Bacillales</taxon>
        <taxon>Bacillaceae</taxon>
        <taxon>Bacillus</taxon>
    </lineage>
</organism>
<dbReference type="EMBL" id="CP043404">
    <property type="protein sequence ID" value="QEK63637.1"/>
    <property type="molecule type" value="Genomic_DNA"/>
</dbReference>
<sequence>MNKKEELIKQIQTVINILEKEYSQEINQGVLQLIYKRYKNAQRIIQNNEDLQKILIIGGVRAYLDSYNDYLNPFLDELHKAESLLKEMLS</sequence>
<feature type="coiled-coil region" evidence="1">
    <location>
        <begin position="1"/>
        <end position="28"/>
    </location>
</feature>
<keyword evidence="3" id="KW-1185">Reference proteome</keyword>
<evidence type="ECO:0000313" key="3">
    <source>
        <dbReference type="Proteomes" id="UP000325032"/>
    </source>
</evidence>
<evidence type="ECO:0000256" key="1">
    <source>
        <dbReference type="SAM" id="Coils"/>
    </source>
</evidence>
<proteinExistence type="predicted"/>
<name>A0A5C0WII2_BACIA</name>
<protein>
    <submittedName>
        <fullName evidence="2">Uncharacterized protein</fullName>
    </submittedName>
</protein>
<evidence type="ECO:0000313" key="2">
    <source>
        <dbReference type="EMBL" id="QEK63637.1"/>
    </source>
</evidence>
<accession>A0A5C0WII2</accession>
<dbReference type="AlphaFoldDB" id="A0A5C0WII2"/>